<reference evidence="2 3" key="1">
    <citation type="journal article" date="2023" name="Hortic Res">
        <title>Pangenome of water caltrop reveals structural variations and asymmetric subgenome divergence after allopolyploidization.</title>
        <authorList>
            <person name="Zhang X."/>
            <person name="Chen Y."/>
            <person name="Wang L."/>
            <person name="Yuan Y."/>
            <person name="Fang M."/>
            <person name="Shi L."/>
            <person name="Lu R."/>
            <person name="Comes H.P."/>
            <person name="Ma Y."/>
            <person name="Chen Y."/>
            <person name="Huang G."/>
            <person name="Zhou Y."/>
            <person name="Zheng Z."/>
            <person name="Qiu Y."/>
        </authorList>
    </citation>
    <scope>NUCLEOTIDE SEQUENCE [LARGE SCALE GENOMIC DNA]</scope>
    <source>
        <tissue evidence="2">Roots</tissue>
    </source>
</reference>
<organism evidence="2 3">
    <name type="scientific">Trapa incisa</name>
    <dbReference type="NCBI Taxonomy" id="236973"/>
    <lineage>
        <taxon>Eukaryota</taxon>
        <taxon>Viridiplantae</taxon>
        <taxon>Streptophyta</taxon>
        <taxon>Embryophyta</taxon>
        <taxon>Tracheophyta</taxon>
        <taxon>Spermatophyta</taxon>
        <taxon>Magnoliopsida</taxon>
        <taxon>eudicotyledons</taxon>
        <taxon>Gunneridae</taxon>
        <taxon>Pentapetalae</taxon>
        <taxon>rosids</taxon>
        <taxon>malvids</taxon>
        <taxon>Myrtales</taxon>
        <taxon>Lythraceae</taxon>
        <taxon>Trapa</taxon>
    </lineage>
</organism>
<evidence type="ECO:0000313" key="3">
    <source>
        <dbReference type="Proteomes" id="UP001345219"/>
    </source>
</evidence>
<protein>
    <submittedName>
        <fullName evidence="2">Uncharacterized protein</fullName>
    </submittedName>
</protein>
<comment type="caution">
    <text evidence="2">The sequence shown here is derived from an EMBL/GenBank/DDBJ whole genome shotgun (WGS) entry which is preliminary data.</text>
</comment>
<evidence type="ECO:0000313" key="2">
    <source>
        <dbReference type="EMBL" id="KAK4743468.1"/>
    </source>
</evidence>
<proteinExistence type="predicted"/>
<sequence length="108" mass="11873">MNGIHGKEGPNKRQHVKQKWHISCLLSSHYMNRARQDSNETGLTQNDLLPEIASQPQSPVIVGLRPPLWKFNKPPLKEGKPVACCGAGEDGIPPVEDEGGRAVTEARE</sequence>
<feature type="region of interest" description="Disordered" evidence="1">
    <location>
        <begin position="86"/>
        <end position="108"/>
    </location>
</feature>
<dbReference type="EMBL" id="JAXIOK010000023">
    <property type="protein sequence ID" value="KAK4743468.1"/>
    <property type="molecule type" value="Genomic_DNA"/>
</dbReference>
<feature type="compositionally biased region" description="Basic and acidic residues" evidence="1">
    <location>
        <begin position="98"/>
        <end position="108"/>
    </location>
</feature>
<dbReference type="AlphaFoldDB" id="A0AAN7JHW2"/>
<keyword evidence="3" id="KW-1185">Reference proteome</keyword>
<evidence type="ECO:0000256" key="1">
    <source>
        <dbReference type="SAM" id="MobiDB-lite"/>
    </source>
</evidence>
<accession>A0AAN7JHW2</accession>
<dbReference type="Proteomes" id="UP001345219">
    <property type="component" value="Chromosome 1"/>
</dbReference>
<name>A0AAN7JHW2_9MYRT</name>
<gene>
    <name evidence="2" type="ORF">SAY87_001469</name>
</gene>